<dbReference type="InterPro" id="IPR003661">
    <property type="entry name" value="HisK_dim/P_dom"/>
</dbReference>
<dbReference type="Gene3D" id="1.10.287.130">
    <property type="match status" value="1"/>
</dbReference>
<evidence type="ECO:0000256" key="4">
    <source>
        <dbReference type="ARBA" id="ARBA00022679"/>
    </source>
</evidence>
<dbReference type="InterPro" id="IPR003594">
    <property type="entry name" value="HATPase_dom"/>
</dbReference>
<keyword evidence="4" id="KW-0808">Transferase</keyword>
<proteinExistence type="predicted"/>
<feature type="compositionally biased region" description="Basic and acidic residues" evidence="7">
    <location>
        <begin position="333"/>
        <end position="352"/>
    </location>
</feature>
<evidence type="ECO:0000256" key="5">
    <source>
        <dbReference type="ARBA" id="ARBA00022777"/>
    </source>
</evidence>
<organism evidence="11 12">
    <name type="scientific">Candidatus Obscuribacter phosphatis</name>
    <dbReference type="NCBI Taxonomy" id="1906157"/>
    <lineage>
        <taxon>Bacteria</taxon>
        <taxon>Bacillati</taxon>
        <taxon>Candidatus Melainabacteria</taxon>
        <taxon>Candidatus Obscuribacterales</taxon>
        <taxon>Candidatus Obscuribacteraceae</taxon>
        <taxon>Candidatus Obscuribacter</taxon>
    </lineage>
</organism>
<keyword evidence="8" id="KW-0472">Membrane</keyword>
<dbReference type="Pfam" id="PF02518">
    <property type="entry name" value="HATPase_c"/>
    <property type="match status" value="1"/>
</dbReference>
<dbReference type="GO" id="GO:0006355">
    <property type="term" value="P:regulation of DNA-templated transcription"/>
    <property type="evidence" value="ECO:0007669"/>
    <property type="project" value="InterPro"/>
</dbReference>
<dbReference type="InterPro" id="IPR036097">
    <property type="entry name" value="HisK_dim/P_sf"/>
</dbReference>
<feature type="compositionally biased region" description="Low complexity" evidence="7">
    <location>
        <begin position="597"/>
        <end position="607"/>
    </location>
</feature>
<dbReference type="CDD" id="cd00082">
    <property type="entry name" value="HisKA"/>
    <property type="match status" value="1"/>
</dbReference>
<feature type="compositionally biased region" description="Basic and acidic residues" evidence="7">
    <location>
        <begin position="585"/>
        <end position="595"/>
    </location>
</feature>
<dbReference type="SMART" id="SM00387">
    <property type="entry name" value="HATPase_c"/>
    <property type="match status" value="1"/>
</dbReference>
<dbReference type="SUPFAM" id="SSF47384">
    <property type="entry name" value="Homodimeric domain of signal transducing histidine kinase"/>
    <property type="match status" value="1"/>
</dbReference>
<dbReference type="SMART" id="SM00091">
    <property type="entry name" value="PAS"/>
    <property type="match status" value="1"/>
</dbReference>
<dbReference type="EC" id="2.7.13.3" evidence="2"/>
<dbReference type="Pfam" id="PF00989">
    <property type="entry name" value="PAS"/>
    <property type="match status" value="1"/>
</dbReference>
<evidence type="ECO:0000256" key="3">
    <source>
        <dbReference type="ARBA" id="ARBA00022553"/>
    </source>
</evidence>
<feature type="transmembrane region" description="Helical" evidence="8">
    <location>
        <begin position="20"/>
        <end position="41"/>
    </location>
</feature>
<dbReference type="InterPro" id="IPR004358">
    <property type="entry name" value="Sig_transdc_His_kin-like_C"/>
</dbReference>
<keyword evidence="8" id="KW-0812">Transmembrane</keyword>
<comment type="catalytic activity">
    <reaction evidence="1">
        <text>ATP + protein L-histidine = ADP + protein N-phospho-L-histidine.</text>
        <dbReference type="EC" id="2.7.13.3"/>
    </reaction>
</comment>
<feature type="region of interest" description="Disordered" evidence="7">
    <location>
        <begin position="332"/>
        <end position="354"/>
    </location>
</feature>
<dbReference type="EMBL" id="JAFLCK010000030">
    <property type="protein sequence ID" value="MBN8662084.1"/>
    <property type="molecule type" value="Genomic_DNA"/>
</dbReference>
<evidence type="ECO:0000259" key="10">
    <source>
        <dbReference type="PROSITE" id="PS50112"/>
    </source>
</evidence>
<dbReference type="PROSITE" id="PS50109">
    <property type="entry name" value="HIS_KIN"/>
    <property type="match status" value="1"/>
</dbReference>
<dbReference type="PANTHER" id="PTHR43711:SF1">
    <property type="entry name" value="HISTIDINE KINASE 1"/>
    <property type="match status" value="1"/>
</dbReference>
<keyword evidence="8" id="KW-1133">Transmembrane helix</keyword>
<keyword evidence="3" id="KW-0597">Phosphoprotein</keyword>
<dbReference type="GO" id="GO:0000155">
    <property type="term" value="F:phosphorelay sensor kinase activity"/>
    <property type="evidence" value="ECO:0007669"/>
    <property type="project" value="InterPro"/>
</dbReference>
<dbReference type="Pfam" id="PF00512">
    <property type="entry name" value="HisKA"/>
    <property type="match status" value="1"/>
</dbReference>
<name>A0A8J7P8N5_9BACT</name>
<feature type="domain" description="Histidine kinase" evidence="9">
    <location>
        <begin position="409"/>
        <end position="654"/>
    </location>
</feature>
<dbReference type="Gene3D" id="3.30.450.20">
    <property type="entry name" value="PAS domain"/>
    <property type="match status" value="1"/>
</dbReference>
<evidence type="ECO:0000313" key="12">
    <source>
        <dbReference type="Proteomes" id="UP000664277"/>
    </source>
</evidence>
<feature type="domain" description="PAS" evidence="10">
    <location>
        <begin position="265"/>
        <end position="335"/>
    </location>
</feature>
<evidence type="ECO:0000256" key="7">
    <source>
        <dbReference type="SAM" id="MobiDB-lite"/>
    </source>
</evidence>
<dbReference type="InterPro" id="IPR035965">
    <property type="entry name" value="PAS-like_dom_sf"/>
</dbReference>
<evidence type="ECO:0000256" key="2">
    <source>
        <dbReference type="ARBA" id="ARBA00012438"/>
    </source>
</evidence>
<dbReference type="PANTHER" id="PTHR43711">
    <property type="entry name" value="TWO-COMPONENT HISTIDINE KINASE"/>
    <property type="match status" value="1"/>
</dbReference>
<keyword evidence="5" id="KW-0418">Kinase</keyword>
<dbReference type="CDD" id="cd00130">
    <property type="entry name" value="PAS"/>
    <property type="match status" value="1"/>
</dbReference>
<gene>
    <name evidence="11" type="ORF">J0M35_17080</name>
</gene>
<dbReference type="InterPro" id="IPR013767">
    <property type="entry name" value="PAS_fold"/>
</dbReference>
<keyword evidence="6" id="KW-0902">Two-component regulatory system</keyword>
<dbReference type="SMART" id="SM00388">
    <property type="entry name" value="HisKA"/>
    <property type="match status" value="1"/>
</dbReference>
<dbReference type="InterPro" id="IPR036890">
    <property type="entry name" value="HATPase_C_sf"/>
</dbReference>
<dbReference type="Gene3D" id="3.30.565.10">
    <property type="entry name" value="Histidine kinase-like ATPase, C-terminal domain"/>
    <property type="match status" value="1"/>
</dbReference>
<protein>
    <recommendedName>
        <fullName evidence="2">histidine kinase</fullName>
        <ecNumber evidence="2">2.7.13.3</ecNumber>
    </recommendedName>
</protein>
<dbReference type="PRINTS" id="PR00344">
    <property type="entry name" value="BCTRLSENSOR"/>
</dbReference>
<evidence type="ECO:0000259" key="9">
    <source>
        <dbReference type="PROSITE" id="PS50109"/>
    </source>
</evidence>
<dbReference type="Proteomes" id="UP000664277">
    <property type="component" value="Unassembled WGS sequence"/>
</dbReference>
<comment type="caution">
    <text evidence="11">The sequence shown here is derived from an EMBL/GenBank/DDBJ whole genome shotgun (WGS) entry which is preliminary data.</text>
</comment>
<dbReference type="InterPro" id="IPR005467">
    <property type="entry name" value="His_kinase_dom"/>
</dbReference>
<dbReference type="NCBIfam" id="TIGR00229">
    <property type="entry name" value="sensory_box"/>
    <property type="match status" value="1"/>
</dbReference>
<evidence type="ECO:0000313" key="11">
    <source>
        <dbReference type="EMBL" id="MBN8662084.1"/>
    </source>
</evidence>
<dbReference type="SUPFAM" id="SSF55785">
    <property type="entry name" value="PYP-like sensor domain (PAS domain)"/>
    <property type="match status" value="1"/>
</dbReference>
<dbReference type="SUPFAM" id="SSF55874">
    <property type="entry name" value="ATPase domain of HSP90 chaperone/DNA topoisomerase II/histidine kinase"/>
    <property type="match status" value="1"/>
</dbReference>
<dbReference type="AlphaFoldDB" id="A0A8J7P8N5"/>
<evidence type="ECO:0000256" key="8">
    <source>
        <dbReference type="SAM" id="Phobius"/>
    </source>
</evidence>
<reference evidence="11" key="1">
    <citation type="submission" date="2021-02" db="EMBL/GenBank/DDBJ databases">
        <title>Genome-Resolved Metagenomics of a Microbial Community Performing Photosynthetic Biological Nutrient Removal.</title>
        <authorList>
            <person name="Mcdaniel E.A."/>
        </authorList>
    </citation>
    <scope>NUCLEOTIDE SEQUENCE</scope>
    <source>
        <strain evidence="11">UWPOB_OBS1</strain>
    </source>
</reference>
<dbReference type="InterPro" id="IPR000014">
    <property type="entry name" value="PAS"/>
</dbReference>
<evidence type="ECO:0000256" key="6">
    <source>
        <dbReference type="ARBA" id="ARBA00023012"/>
    </source>
</evidence>
<dbReference type="InterPro" id="IPR050736">
    <property type="entry name" value="Sensor_HK_Regulatory"/>
</dbReference>
<accession>A0A8J7P8N5</accession>
<sequence>MPNFYALRRFQTMRLSQKILFIAAIPVVFELTIFGVLWSMVEKLDQARRSEAHGRDMATAVNKLGILHMERATVLIMRAWNKDSYDMLNARAESLVDEINGAVRDIERLSAGYPGEYALCQDLKKSFQHIGQIFNSTTRPGTSGTEMSRRLSLLGLQSDMQKINQTIMQLSVVGVGDMQRKQDLLLRYDSELRSAIALSAGLSVFMALGLAIFLYRSTSSRFDRLTVNTARLAANQPPLAPVAGADEIAAIDKLCQELYLSLTQLRARERAVLDNAMDVVCSISEDLRFEEVNEAACRLWGYEKDELIGMRAVEVLQEGDSAKLTAALKQAKAKQEKTQQDKTRQDKVESRSDSGASMVELAVRTFAGQIVETEWCITRSETDSGYYLVIHDISQRKQIERMKQEFASMVSHDLRTPLNSVLLSLELVLAEAGSGRPLSADAVKDLQACLGNISRLLSLVNNLLDIESISQGQMQLFKEPAKLADIFEAALASVQPLALKKNILIDSRLEGSYELECDQERIVQVLVNLLGNAVKFSPEGARVLVKGRKQGNHLRVEVRDRGRGIPEDKIGQVFDRFYQVQAKEDRGLKSKKEGGESSETGEFGKSGQTKISTQGTGLGLSICKNIVELHGGKIGVFAGEEGGCVFWFTIPCES</sequence>
<dbReference type="PROSITE" id="PS50112">
    <property type="entry name" value="PAS"/>
    <property type="match status" value="1"/>
</dbReference>
<feature type="region of interest" description="Disordered" evidence="7">
    <location>
        <begin position="585"/>
        <end position="610"/>
    </location>
</feature>
<evidence type="ECO:0000256" key="1">
    <source>
        <dbReference type="ARBA" id="ARBA00000085"/>
    </source>
</evidence>